<dbReference type="OrthoDB" id="1933717at2759"/>
<comment type="caution">
    <text evidence="1">The sequence shown here is derived from an EMBL/GenBank/DDBJ whole genome shotgun (WGS) entry which is preliminary data.</text>
</comment>
<proteinExistence type="predicted"/>
<accession>A0A8S1IQA8</accession>
<evidence type="ECO:0008006" key="3">
    <source>
        <dbReference type="Google" id="ProtNLM"/>
    </source>
</evidence>
<dbReference type="InterPro" id="IPR036291">
    <property type="entry name" value="NAD(P)-bd_dom_sf"/>
</dbReference>
<organism evidence="1 2">
    <name type="scientific">Ostreobium quekettii</name>
    <dbReference type="NCBI Taxonomy" id="121088"/>
    <lineage>
        <taxon>Eukaryota</taxon>
        <taxon>Viridiplantae</taxon>
        <taxon>Chlorophyta</taxon>
        <taxon>core chlorophytes</taxon>
        <taxon>Ulvophyceae</taxon>
        <taxon>TCBD clade</taxon>
        <taxon>Bryopsidales</taxon>
        <taxon>Ostreobineae</taxon>
        <taxon>Ostreobiaceae</taxon>
        <taxon>Ostreobium</taxon>
    </lineage>
</organism>
<dbReference type="Proteomes" id="UP000708148">
    <property type="component" value="Unassembled WGS sequence"/>
</dbReference>
<dbReference type="PANTHER" id="PTHR45274">
    <property type="entry name" value="NAD(P)-BINDING ROSSMANN-FOLD SUPERFAMILY PROTEIN"/>
    <property type="match status" value="1"/>
</dbReference>
<dbReference type="SUPFAM" id="SSF51735">
    <property type="entry name" value="NAD(P)-binding Rossmann-fold domains"/>
    <property type="match status" value="1"/>
</dbReference>
<dbReference type="InterPro" id="IPR002347">
    <property type="entry name" value="SDR_fam"/>
</dbReference>
<name>A0A8S1IQA8_9CHLO</name>
<reference evidence="1" key="1">
    <citation type="submission" date="2020-12" db="EMBL/GenBank/DDBJ databases">
        <authorList>
            <person name="Iha C."/>
        </authorList>
    </citation>
    <scope>NUCLEOTIDE SEQUENCE</scope>
</reference>
<dbReference type="PRINTS" id="PR00081">
    <property type="entry name" value="GDHRDH"/>
</dbReference>
<evidence type="ECO:0000313" key="1">
    <source>
        <dbReference type="EMBL" id="CAD7695866.1"/>
    </source>
</evidence>
<keyword evidence="2" id="KW-1185">Reference proteome</keyword>
<gene>
    <name evidence="1" type="ORF">OSTQU699_LOCUS1227</name>
</gene>
<protein>
    <recommendedName>
        <fullName evidence="3">SDR family NAD(P)-dependent oxidoreductase</fullName>
    </recommendedName>
</protein>
<evidence type="ECO:0000313" key="2">
    <source>
        <dbReference type="Proteomes" id="UP000708148"/>
    </source>
</evidence>
<dbReference type="PANTHER" id="PTHR45274:SF2">
    <property type="entry name" value="NAD(P)-BINDING ROSSMANN-FOLD SUPERFAMILY PROTEIN"/>
    <property type="match status" value="1"/>
</dbReference>
<sequence>MTSEGDLRLQRLSHPPVGHFEGKGVWVTGASQGLGEALAKYFAAQGARLVISARREGELERVKASCVGKWAPQDITVLPFDLTSSHEVLRSAVETAWEALGGIDYVINNAGEHIQMRPRTAASNTT</sequence>
<dbReference type="AlphaFoldDB" id="A0A8S1IQA8"/>
<dbReference type="Gene3D" id="3.40.50.720">
    <property type="entry name" value="NAD(P)-binding Rossmann-like Domain"/>
    <property type="match status" value="1"/>
</dbReference>
<dbReference type="Pfam" id="PF00106">
    <property type="entry name" value="adh_short"/>
    <property type="match status" value="1"/>
</dbReference>
<dbReference type="EMBL" id="CAJHUC010000397">
    <property type="protein sequence ID" value="CAD7695866.1"/>
    <property type="molecule type" value="Genomic_DNA"/>
</dbReference>